<name>A0AAU9ULG1_EUPED</name>
<protein>
    <recommendedName>
        <fullName evidence="3">Endoplasmic reticulum metallopeptidase 1-like C-terminal domain-containing protein</fullName>
    </recommendedName>
</protein>
<reference evidence="4" key="1">
    <citation type="submission" date="2022-03" db="EMBL/GenBank/DDBJ databases">
        <authorList>
            <person name="Tunstrom K."/>
        </authorList>
    </citation>
    <scope>NUCLEOTIDE SEQUENCE</scope>
</reference>
<gene>
    <name evidence="4" type="ORF">EEDITHA_LOCUS13609</name>
</gene>
<dbReference type="PANTHER" id="PTHR33327:SF3">
    <property type="entry name" value="RNA-DIRECTED DNA POLYMERASE"/>
    <property type="match status" value="1"/>
</dbReference>
<proteinExistence type="inferred from homology"/>
<feature type="region of interest" description="Disordered" evidence="2">
    <location>
        <begin position="112"/>
        <end position="138"/>
    </location>
</feature>
<comment type="caution">
    <text evidence="4">The sequence shown here is derived from an EMBL/GenBank/DDBJ whole genome shotgun (WGS) entry which is preliminary data.</text>
</comment>
<accession>A0AAU9ULG1</accession>
<dbReference type="InterPro" id="IPR053973">
    <property type="entry name" value="ERMP1-like_C"/>
</dbReference>
<comment type="similarity">
    <text evidence="1">Belongs to the peptidase M28 family.</text>
</comment>
<organism evidence="4 5">
    <name type="scientific">Euphydryas editha</name>
    <name type="common">Edith's checkerspot</name>
    <dbReference type="NCBI Taxonomy" id="104508"/>
    <lineage>
        <taxon>Eukaryota</taxon>
        <taxon>Metazoa</taxon>
        <taxon>Ecdysozoa</taxon>
        <taxon>Arthropoda</taxon>
        <taxon>Hexapoda</taxon>
        <taxon>Insecta</taxon>
        <taxon>Pterygota</taxon>
        <taxon>Neoptera</taxon>
        <taxon>Endopterygota</taxon>
        <taxon>Lepidoptera</taxon>
        <taxon>Glossata</taxon>
        <taxon>Ditrysia</taxon>
        <taxon>Papilionoidea</taxon>
        <taxon>Nymphalidae</taxon>
        <taxon>Nymphalinae</taxon>
        <taxon>Euphydryas</taxon>
    </lineage>
</organism>
<dbReference type="Pfam" id="PF22248">
    <property type="entry name" value="ERMP1_C"/>
    <property type="match status" value="1"/>
</dbReference>
<sequence length="525" mass="59739">MELGDQKPHLLRRMRDLARDRISDATLRILWTNHLPPHIRSVRAVSDSFSTKAALEELALLADKMLEQHREVAAVSTTLPPQTSASQIVDTQFLINEIRKLSIEIVKLKARPSHQNFRRNRSRSRNNNPRYKSRDNTPSCLTLTVNTLVSGPRQETAGHRAPLCQKKRIGKLERKLAEAESIAQEYSYTVTDKNTGMTFLVDTRANISVLPRKKISLHYTAAIQTLRRQQHHHIDIRSGIELLFSRRHLSAVLGCLLVLCVGFMALPLSPYSGLTTQRHYWFHTQITTYDANSTATERTSGVLITRLDVNSVPDALQAIRDSPYYVRDGPPGGPPGDNFTITERDLTIITPEKCATSIYCGMPLQRPRFDRFNINSLFVTMSPPETFEHSLKLVNKTCTDETCVLNFVMIGAGYDTLTVSPRPPARLSRWSLAAARRETLQWRGRPLYALVRAAGTYSELLEPLDFSLTFSKPRNHTDALADVTHHAHRVHHPQHFTDQYKMLLDAMPDYFNIATYLSFRDNYVF</sequence>
<evidence type="ECO:0000313" key="5">
    <source>
        <dbReference type="Proteomes" id="UP001153954"/>
    </source>
</evidence>
<evidence type="ECO:0000313" key="4">
    <source>
        <dbReference type="EMBL" id="CAH2098505.1"/>
    </source>
</evidence>
<evidence type="ECO:0000256" key="1">
    <source>
        <dbReference type="ARBA" id="ARBA00010918"/>
    </source>
</evidence>
<dbReference type="EMBL" id="CAKOGL010000019">
    <property type="protein sequence ID" value="CAH2098505.1"/>
    <property type="molecule type" value="Genomic_DNA"/>
</dbReference>
<dbReference type="PANTHER" id="PTHR33327">
    <property type="entry name" value="ENDONUCLEASE"/>
    <property type="match status" value="1"/>
</dbReference>
<dbReference type="AlphaFoldDB" id="A0AAU9ULG1"/>
<evidence type="ECO:0000256" key="2">
    <source>
        <dbReference type="SAM" id="MobiDB-lite"/>
    </source>
</evidence>
<dbReference type="Proteomes" id="UP001153954">
    <property type="component" value="Unassembled WGS sequence"/>
</dbReference>
<feature type="compositionally biased region" description="Basic residues" evidence="2">
    <location>
        <begin position="112"/>
        <end position="124"/>
    </location>
</feature>
<feature type="domain" description="Endoplasmic reticulum metallopeptidase 1-like C-terminal" evidence="3">
    <location>
        <begin position="275"/>
        <end position="523"/>
    </location>
</feature>
<keyword evidence="5" id="KW-1185">Reference proteome</keyword>
<evidence type="ECO:0000259" key="3">
    <source>
        <dbReference type="Pfam" id="PF22248"/>
    </source>
</evidence>